<dbReference type="Proteomes" id="UP000886595">
    <property type="component" value="Unassembled WGS sequence"/>
</dbReference>
<dbReference type="AlphaFoldDB" id="A0A8X7NY21"/>
<proteinExistence type="predicted"/>
<comment type="caution">
    <text evidence="1">The sequence shown here is derived from an EMBL/GenBank/DDBJ whole genome shotgun (WGS) entry which is preliminary data.</text>
</comment>
<reference evidence="1 2" key="1">
    <citation type="submission" date="2020-02" db="EMBL/GenBank/DDBJ databases">
        <authorList>
            <person name="Ma Q."/>
            <person name="Huang Y."/>
            <person name="Song X."/>
            <person name="Pei D."/>
        </authorList>
    </citation>
    <scope>NUCLEOTIDE SEQUENCE [LARGE SCALE GENOMIC DNA]</scope>
    <source>
        <strain evidence="1">Sxm20200214</strain>
        <tissue evidence="1">Leaf</tissue>
    </source>
</reference>
<dbReference type="OrthoDB" id="952271at2759"/>
<name>A0A8X7NY21_BRACI</name>
<organism evidence="1 2">
    <name type="scientific">Brassica carinata</name>
    <name type="common">Ethiopian mustard</name>
    <name type="synonym">Abyssinian cabbage</name>
    <dbReference type="NCBI Taxonomy" id="52824"/>
    <lineage>
        <taxon>Eukaryota</taxon>
        <taxon>Viridiplantae</taxon>
        <taxon>Streptophyta</taxon>
        <taxon>Embryophyta</taxon>
        <taxon>Tracheophyta</taxon>
        <taxon>Spermatophyta</taxon>
        <taxon>Magnoliopsida</taxon>
        <taxon>eudicotyledons</taxon>
        <taxon>Gunneridae</taxon>
        <taxon>Pentapetalae</taxon>
        <taxon>rosids</taxon>
        <taxon>malvids</taxon>
        <taxon>Brassicales</taxon>
        <taxon>Brassicaceae</taxon>
        <taxon>Brassiceae</taxon>
        <taxon>Brassica</taxon>
    </lineage>
</organism>
<keyword evidence="2" id="KW-1185">Reference proteome</keyword>
<accession>A0A8X7NY21</accession>
<dbReference type="Gene3D" id="3.30.830.10">
    <property type="entry name" value="Metalloenzyme, LuxS/M16 peptidase-like"/>
    <property type="match status" value="1"/>
</dbReference>
<protein>
    <submittedName>
        <fullName evidence="1">Uncharacterized protein</fullName>
    </submittedName>
</protein>
<dbReference type="EMBL" id="JAAMPC010000608">
    <property type="protein sequence ID" value="KAG2242164.1"/>
    <property type="molecule type" value="Genomic_DNA"/>
</dbReference>
<evidence type="ECO:0000313" key="1">
    <source>
        <dbReference type="EMBL" id="KAG2242164.1"/>
    </source>
</evidence>
<evidence type="ECO:0000313" key="2">
    <source>
        <dbReference type="Proteomes" id="UP000886595"/>
    </source>
</evidence>
<sequence>MGFPCGQVAALSQLQKQKLKDFFEEYIKIGETRKKSLSIRVYGSKHLKERRVTKRKSLHHLLKSMKLLVSEIPSHFTGRSGDVDNPNSEE</sequence>
<gene>
    <name evidence="1" type="ORF">Bca52824_095992</name>
</gene>